<evidence type="ECO:0000313" key="5">
    <source>
        <dbReference type="EMBL" id="GAA1555292.1"/>
    </source>
</evidence>
<dbReference type="NCBIfam" id="NF001241">
    <property type="entry name" value="PRK00216.1-2"/>
    <property type="match status" value="1"/>
</dbReference>
<dbReference type="PANTHER" id="PTHR43591">
    <property type="entry name" value="METHYLTRANSFERASE"/>
    <property type="match status" value="1"/>
</dbReference>
<keyword evidence="2 4" id="KW-0808">Transferase</keyword>
<dbReference type="InterPro" id="IPR004033">
    <property type="entry name" value="UbiE/COQ5_MeTrFase"/>
</dbReference>
<dbReference type="Pfam" id="PF01209">
    <property type="entry name" value="Ubie_methyltran"/>
    <property type="match status" value="1"/>
</dbReference>
<evidence type="ECO:0000256" key="2">
    <source>
        <dbReference type="ARBA" id="ARBA00022679"/>
    </source>
</evidence>
<dbReference type="HAMAP" id="MF_01813">
    <property type="entry name" value="MenG_UbiE_methyltr"/>
    <property type="match status" value="1"/>
</dbReference>
<dbReference type="InterPro" id="IPR029063">
    <property type="entry name" value="SAM-dependent_MTases_sf"/>
</dbReference>
<comment type="catalytic activity">
    <reaction evidence="4">
        <text>a 2-demethylmenaquinol + S-adenosyl-L-methionine = a menaquinol + S-adenosyl-L-homocysteine + H(+)</text>
        <dbReference type="Rhea" id="RHEA:42640"/>
        <dbReference type="Rhea" id="RHEA-COMP:9539"/>
        <dbReference type="Rhea" id="RHEA-COMP:9563"/>
        <dbReference type="ChEBI" id="CHEBI:15378"/>
        <dbReference type="ChEBI" id="CHEBI:18151"/>
        <dbReference type="ChEBI" id="CHEBI:55437"/>
        <dbReference type="ChEBI" id="CHEBI:57856"/>
        <dbReference type="ChEBI" id="CHEBI:59789"/>
        <dbReference type="EC" id="2.1.1.163"/>
    </reaction>
</comment>
<feature type="binding site" evidence="4">
    <location>
        <begin position="123"/>
        <end position="124"/>
    </location>
    <ligand>
        <name>S-adenosyl-L-methionine</name>
        <dbReference type="ChEBI" id="CHEBI:59789"/>
    </ligand>
</feature>
<gene>
    <name evidence="4" type="primary">menG</name>
    <name evidence="5" type="ORF">GCM10009741_69660</name>
</gene>
<evidence type="ECO:0000256" key="4">
    <source>
        <dbReference type="HAMAP-Rule" id="MF_01813"/>
    </source>
</evidence>
<dbReference type="GO" id="GO:0008168">
    <property type="term" value="F:methyltransferase activity"/>
    <property type="evidence" value="ECO:0007669"/>
    <property type="project" value="UniProtKB-KW"/>
</dbReference>
<keyword evidence="1 4" id="KW-0489">Methyltransferase</keyword>
<name>A0ABN2CD12_9ACTN</name>
<dbReference type="NCBIfam" id="TIGR01934">
    <property type="entry name" value="MenG_MenH_UbiE"/>
    <property type="match status" value="1"/>
</dbReference>
<evidence type="ECO:0000256" key="3">
    <source>
        <dbReference type="ARBA" id="ARBA00022691"/>
    </source>
</evidence>
<sequence>MIHQTNPGCRVPRVLRNTEPVTRADLSKQPHDVAAMFDNVAEGYDRTNAVATMGLEKLVWRPATLAEIAPRKGMRILDLAAGTGASSIKLREAGAEVVSCDFSVGMLRVGKRRYPELDLIAGDALHLPFADESFDVVTISWALRNVNDVTVALQEMLRVTRPGGRLVVLEQSHPTWKPFRVAYLEYMMRAVPVVGRLVSTNPEAYEYLAESTRAWLPQEPLARAIEASGWTHVQWANLTGGLVAIHRGVKPS</sequence>
<dbReference type="PANTHER" id="PTHR43591:SF24">
    <property type="entry name" value="2-METHOXY-6-POLYPRENYL-1,4-BENZOQUINOL METHYLASE, MITOCHONDRIAL"/>
    <property type="match status" value="1"/>
</dbReference>
<evidence type="ECO:0000256" key="1">
    <source>
        <dbReference type="ARBA" id="ARBA00022603"/>
    </source>
</evidence>
<dbReference type="CDD" id="cd02440">
    <property type="entry name" value="AdoMet_MTases"/>
    <property type="match status" value="1"/>
</dbReference>
<reference evidence="5 6" key="1">
    <citation type="journal article" date="2019" name="Int. J. Syst. Evol. Microbiol.">
        <title>The Global Catalogue of Microorganisms (GCM) 10K type strain sequencing project: providing services to taxonomists for standard genome sequencing and annotation.</title>
        <authorList>
            <consortium name="The Broad Institute Genomics Platform"/>
            <consortium name="The Broad Institute Genome Sequencing Center for Infectious Disease"/>
            <person name="Wu L."/>
            <person name="Ma J."/>
        </authorList>
    </citation>
    <scope>NUCLEOTIDE SEQUENCE [LARGE SCALE GENOMIC DNA]</scope>
    <source>
        <strain evidence="5 6">JCM 14303</strain>
    </source>
</reference>
<dbReference type="Proteomes" id="UP001500363">
    <property type="component" value="Unassembled WGS sequence"/>
</dbReference>
<evidence type="ECO:0000313" key="6">
    <source>
        <dbReference type="Proteomes" id="UP001500363"/>
    </source>
</evidence>
<organism evidence="5 6">
    <name type="scientific">Kribbella lupini</name>
    <dbReference type="NCBI Taxonomy" id="291602"/>
    <lineage>
        <taxon>Bacteria</taxon>
        <taxon>Bacillati</taxon>
        <taxon>Actinomycetota</taxon>
        <taxon>Actinomycetes</taxon>
        <taxon>Propionibacteriales</taxon>
        <taxon>Kribbellaceae</taxon>
        <taxon>Kribbella</taxon>
    </lineage>
</organism>
<protein>
    <recommendedName>
        <fullName evidence="4">Demethylmenaquinone methyltransferase</fullName>
        <ecNumber evidence="4">2.1.1.163</ecNumber>
    </recommendedName>
</protein>
<proteinExistence type="inferred from homology"/>
<keyword evidence="3 4" id="KW-0949">S-adenosyl-L-methionine</keyword>
<dbReference type="PROSITE" id="PS01184">
    <property type="entry name" value="UBIE_2"/>
    <property type="match status" value="1"/>
</dbReference>
<comment type="function">
    <text evidence="4">Methyltransferase required for the conversion of demethylmenaquinol (DMKH2) to menaquinol (MKH2).</text>
</comment>
<accession>A0ABN2CD12</accession>
<feature type="binding site" evidence="4">
    <location>
        <position position="83"/>
    </location>
    <ligand>
        <name>S-adenosyl-L-methionine</name>
        <dbReference type="ChEBI" id="CHEBI:59789"/>
    </ligand>
</feature>
<dbReference type="EMBL" id="BAAANC010000004">
    <property type="protein sequence ID" value="GAA1555292.1"/>
    <property type="molecule type" value="Genomic_DNA"/>
</dbReference>
<dbReference type="PROSITE" id="PS51608">
    <property type="entry name" value="SAM_MT_UBIE"/>
    <property type="match status" value="1"/>
</dbReference>
<dbReference type="InterPro" id="IPR023576">
    <property type="entry name" value="UbiE/COQ5_MeTrFase_CS"/>
</dbReference>
<dbReference type="SUPFAM" id="SSF53335">
    <property type="entry name" value="S-adenosyl-L-methionine-dependent methyltransferases"/>
    <property type="match status" value="1"/>
</dbReference>
<feature type="binding site" evidence="4">
    <location>
        <position position="140"/>
    </location>
    <ligand>
        <name>S-adenosyl-L-methionine</name>
        <dbReference type="ChEBI" id="CHEBI:59789"/>
    </ligand>
</feature>
<comment type="similarity">
    <text evidence="4">Belongs to the class I-like SAM-binding methyltransferase superfamily. MenG/UbiE family.</text>
</comment>
<keyword evidence="4" id="KW-0474">Menaquinone biosynthesis</keyword>
<comment type="caution">
    <text evidence="5">The sequence shown here is derived from an EMBL/GenBank/DDBJ whole genome shotgun (WGS) entry which is preliminary data.</text>
</comment>
<feature type="binding site" evidence="4">
    <location>
        <position position="101"/>
    </location>
    <ligand>
        <name>S-adenosyl-L-methionine</name>
        <dbReference type="ChEBI" id="CHEBI:59789"/>
    </ligand>
</feature>
<dbReference type="EC" id="2.1.1.163" evidence="4"/>
<dbReference type="Gene3D" id="3.40.50.150">
    <property type="entry name" value="Vaccinia Virus protein VP39"/>
    <property type="match status" value="1"/>
</dbReference>
<keyword evidence="6" id="KW-1185">Reference proteome</keyword>
<dbReference type="GO" id="GO:0032259">
    <property type="term" value="P:methylation"/>
    <property type="evidence" value="ECO:0007669"/>
    <property type="project" value="UniProtKB-KW"/>
</dbReference>
<comment type="pathway">
    <text evidence="4">Quinol/quinone metabolism; menaquinone biosynthesis; menaquinol from 1,4-dihydroxy-2-naphthoate: step 2/2.</text>
</comment>